<evidence type="ECO:0000313" key="2">
    <source>
        <dbReference type="Proteomes" id="UP000030745"/>
    </source>
</evidence>
<organism evidence="1 2">
    <name type="scientific">Saprolegnia parasitica (strain CBS 223.65)</name>
    <dbReference type="NCBI Taxonomy" id="695850"/>
    <lineage>
        <taxon>Eukaryota</taxon>
        <taxon>Sar</taxon>
        <taxon>Stramenopiles</taxon>
        <taxon>Oomycota</taxon>
        <taxon>Saprolegniomycetes</taxon>
        <taxon>Saprolegniales</taxon>
        <taxon>Saprolegniaceae</taxon>
        <taxon>Saprolegnia</taxon>
    </lineage>
</organism>
<dbReference type="OrthoDB" id="64310at2759"/>
<evidence type="ECO:0000313" key="1">
    <source>
        <dbReference type="EMBL" id="KDO24141.1"/>
    </source>
</evidence>
<evidence type="ECO:0008006" key="3">
    <source>
        <dbReference type="Google" id="ProtNLM"/>
    </source>
</evidence>
<dbReference type="RefSeq" id="XP_012205085.1">
    <property type="nucleotide sequence ID" value="XM_012349695.1"/>
</dbReference>
<dbReference type="EMBL" id="KK583245">
    <property type="protein sequence ID" value="KDO24141.1"/>
    <property type="molecule type" value="Genomic_DNA"/>
</dbReference>
<dbReference type="Proteomes" id="UP000030745">
    <property type="component" value="Unassembled WGS sequence"/>
</dbReference>
<feature type="non-terminal residue" evidence="1">
    <location>
        <position position="1"/>
    </location>
</feature>
<protein>
    <recommendedName>
        <fullName evidence="3">START domain-containing protein</fullName>
    </recommendedName>
</protein>
<accession>A0A067CC87</accession>
<keyword evidence="2" id="KW-1185">Reference proteome</keyword>
<reference evidence="1 2" key="1">
    <citation type="journal article" date="2013" name="PLoS Genet.">
        <title>Distinctive expansion of potential virulence genes in the genome of the oomycete fish pathogen Saprolegnia parasitica.</title>
        <authorList>
            <person name="Jiang R.H."/>
            <person name="de Bruijn I."/>
            <person name="Haas B.J."/>
            <person name="Belmonte R."/>
            <person name="Lobach L."/>
            <person name="Christie J."/>
            <person name="van den Ackerveken G."/>
            <person name="Bottin A."/>
            <person name="Bulone V."/>
            <person name="Diaz-Moreno S.M."/>
            <person name="Dumas B."/>
            <person name="Fan L."/>
            <person name="Gaulin E."/>
            <person name="Govers F."/>
            <person name="Grenville-Briggs L.J."/>
            <person name="Horner N.R."/>
            <person name="Levin J.Z."/>
            <person name="Mammella M."/>
            <person name="Meijer H.J."/>
            <person name="Morris P."/>
            <person name="Nusbaum C."/>
            <person name="Oome S."/>
            <person name="Phillips A.J."/>
            <person name="van Rooyen D."/>
            <person name="Rzeszutek E."/>
            <person name="Saraiva M."/>
            <person name="Secombes C.J."/>
            <person name="Seidl M.F."/>
            <person name="Snel B."/>
            <person name="Stassen J.H."/>
            <person name="Sykes S."/>
            <person name="Tripathy S."/>
            <person name="van den Berg H."/>
            <person name="Vega-Arreguin J.C."/>
            <person name="Wawra S."/>
            <person name="Young S.K."/>
            <person name="Zeng Q."/>
            <person name="Dieguez-Uribeondo J."/>
            <person name="Russ C."/>
            <person name="Tyler B.M."/>
            <person name="van West P."/>
        </authorList>
    </citation>
    <scope>NUCLEOTIDE SEQUENCE [LARGE SCALE GENOMIC DNA]</scope>
    <source>
        <strain evidence="1 2">CBS 223.65</strain>
    </source>
</reference>
<dbReference type="GeneID" id="24132670"/>
<sequence length="355" mass="41166">MPEAIDARTTRTLRNTAKVQRYRKRLVATKEDLADQATRLQTIITVHKLTAPLGWDDVCSALAETREEASASNRALKAKRNEMDQIIATMTKWVASMTRPSVQSMLPKSLGWSRTSLSADRTSRKMGFDWYTLHLRNNTDRFFAQCNFPSNGGTNCFHVVEGDDDIFHFIWSYQHEYELPIQDVYAGIRLPIWRKLRADTSAFPIEMLDQELLDDVAPRKMMYRRVVLSEKRTDVLLTREFPADATSDRIVFVSGNIHEDALLPESHYLRNRMFWHVLEPVGPNRTRLRVVWTISSFLSNQKPVTWAEEAAVLKRDLGDGPEHVRKQRFHDISRRDMAMPDDAWKALFTFEYEAS</sequence>
<gene>
    <name evidence="1" type="ORF">SPRG_10568</name>
</gene>
<dbReference type="KEGG" id="spar:SPRG_10568"/>
<dbReference type="AlphaFoldDB" id="A0A067CC87"/>
<dbReference type="OMA" id="YELPIQD"/>
<dbReference type="VEuPathDB" id="FungiDB:SPRG_10568"/>
<name>A0A067CC87_SAPPC</name>
<proteinExistence type="predicted"/>